<evidence type="ECO:0000313" key="3">
    <source>
        <dbReference type="EMBL" id="AKH20559.1"/>
    </source>
</evidence>
<keyword evidence="1" id="KW-1133">Transmembrane helix</keyword>
<feature type="transmembrane region" description="Helical" evidence="1">
    <location>
        <begin position="258"/>
        <end position="280"/>
    </location>
</feature>
<dbReference type="EMBL" id="CP011412">
    <property type="protein sequence ID" value="AKH20559.1"/>
    <property type="molecule type" value="Genomic_DNA"/>
</dbReference>
<keyword evidence="1" id="KW-0472">Membrane</keyword>
<organism evidence="3 4">
    <name type="scientific">Sedimenticola thiotaurini</name>
    <dbReference type="NCBI Taxonomy" id="1543721"/>
    <lineage>
        <taxon>Bacteria</taxon>
        <taxon>Pseudomonadati</taxon>
        <taxon>Pseudomonadota</taxon>
        <taxon>Gammaproteobacteria</taxon>
        <taxon>Chromatiales</taxon>
        <taxon>Sedimenticolaceae</taxon>
        <taxon>Sedimenticola</taxon>
    </lineage>
</organism>
<feature type="domain" description="DUF4350" evidence="2">
    <location>
        <begin position="40"/>
        <end position="234"/>
    </location>
</feature>
<reference evidence="3 4" key="1">
    <citation type="journal article" date="2015" name="Genome Announc.">
        <title>Complete Genome Sequence of Sedimenticola thiotaurini Strain SIP-G1, a Polyphosphate- and Polyhydroxyalkanoate-Accumulating Sulfur-Oxidizing Gammaproteobacterium Isolated from Salt Marsh Sediments.</title>
        <authorList>
            <person name="Flood B.E."/>
            <person name="Jones D.S."/>
            <person name="Bailey J.V."/>
        </authorList>
    </citation>
    <scope>NUCLEOTIDE SEQUENCE [LARGE SCALE GENOMIC DNA]</scope>
    <source>
        <strain evidence="3 4">SIP-G1</strain>
    </source>
</reference>
<dbReference type="OrthoDB" id="6638317at2"/>
<gene>
    <name evidence="3" type="ORF">AAY24_09560</name>
</gene>
<sequence>MLWILFVLLLLLLVGWGVRWFFDNFERGTRDVVQGISPAARKNPLLAAERFLNRLDIATESISGRDQLLKPPAEPGLLLVYRLGSSLPAEREQALLDWVRGGGHLLVAPQQAWDEETETSGNSLLDRLGVQPVFQDSEGDESDLEASDSAPDEGAVPALVRFRMPGVSGPMAVAFNPQRQLFDRLGHAQWAVETAQGSHLLQYALGRGNVTVMSDLQPFSNGSIGEHDHALLLALLAGEQRRVWLLYSSAMPSLPVLLWRHASGLVVSLSTLVLLLLWWLTRRSGPLRSGEQPPRRNLMEHLAAVGRYLWRIDRAVGTFRQSQLALEQAWQRRHPVLGGLQQRGRCEWIAKYAGLSPRAVEQALYGDYQGEQEFIRVTITQQRLAAQLRLQKKQQEFGGEASG</sequence>
<dbReference type="Pfam" id="PF14258">
    <property type="entry name" value="DUF4350"/>
    <property type="match status" value="1"/>
</dbReference>
<protein>
    <recommendedName>
        <fullName evidence="2">DUF4350 domain-containing protein</fullName>
    </recommendedName>
</protein>
<evidence type="ECO:0000259" key="2">
    <source>
        <dbReference type="Pfam" id="PF14258"/>
    </source>
</evidence>
<proteinExistence type="predicted"/>
<dbReference type="AlphaFoldDB" id="A0A0F7JZ21"/>
<name>A0A0F7JZ21_9GAMM</name>
<keyword evidence="4" id="KW-1185">Reference proteome</keyword>
<evidence type="ECO:0000256" key="1">
    <source>
        <dbReference type="SAM" id="Phobius"/>
    </source>
</evidence>
<dbReference type="KEGG" id="seds:AAY24_09560"/>
<accession>A0A0F7JZ21</accession>
<evidence type="ECO:0000313" key="4">
    <source>
        <dbReference type="Proteomes" id="UP000034410"/>
    </source>
</evidence>
<dbReference type="Proteomes" id="UP000034410">
    <property type="component" value="Chromosome"/>
</dbReference>
<keyword evidence="1" id="KW-0812">Transmembrane</keyword>
<dbReference type="InterPro" id="IPR025646">
    <property type="entry name" value="DUF4350"/>
</dbReference>